<keyword evidence="2" id="KW-1185">Reference proteome</keyword>
<dbReference type="EMBL" id="CM000769">
    <property type="protein sequence ID" value="OQU76158.1"/>
    <property type="molecule type" value="Genomic_DNA"/>
</dbReference>
<dbReference type="AlphaFoldDB" id="A0A1W0VS99"/>
<reference evidence="2" key="2">
    <citation type="journal article" date="2018" name="Plant J.">
        <title>The Sorghum bicolor reference genome: improved assembly, gene annotations, a transcriptome atlas, and signatures of genome organization.</title>
        <authorList>
            <person name="McCormick R.F."/>
            <person name="Truong S.K."/>
            <person name="Sreedasyam A."/>
            <person name="Jenkins J."/>
            <person name="Shu S."/>
            <person name="Sims D."/>
            <person name="Kennedy M."/>
            <person name="Amirebrahimi M."/>
            <person name="Weers B.D."/>
            <person name="McKinley B."/>
            <person name="Mattison A."/>
            <person name="Morishige D.T."/>
            <person name="Grimwood J."/>
            <person name="Schmutz J."/>
            <person name="Mullet J.E."/>
        </authorList>
    </citation>
    <scope>NUCLEOTIDE SEQUENCE [LARGE SCALE GENOMIC DNA]</scope>
    <source>
        <strain evidence="2">cv. BTx623</strain>
    </source>
</reference>
<evidence type="ECO:0000313" key="2">
    <source>
        <dbReference type="Proteomes" id="UP000000768"/>
    </source>
</evidence>
<reference evidence="1 2" key="1">
    <citation type="journal article" date="2009" name="Nature">
        <title>The Sorghum bicolor genome and the diversification of grasses.</title>
        <authorList>
            <person name="Paterson A.H."/>
            <person name="Bowers J.E."/>
            <person name="Bruggmann R."/>
            <person name="Dubchak I."/>
            <person name="Grimwood J."/>
            <person name="Gundlach H."/>
            <person name="Haberer G."/>
            <person name="Hellsten U."/>
            <person name="Mitros T."/>
            <person name="Poliakov A."/>
            <person name="Schmutz J."/>
            <person name="Spannagl M."/>
            <person name="Tang H."/>
            <person name="Wang X."/>
            <person name="Wicker T."/>
            <person name="Bharti A.K."/>
            <person name="Chapman J."/>
            <person name="Feltus F.A."/>
            <person name="Gowik U."/>
            <person name="Grigoriev I.V."/>
            <person name="Lyons E."/>
            <person name="Maher C.A."/>
            <person name="Martis M."/>
            <person name="Narechania A."/>
            <person name="Otillar R.P."/>
            <person name="Penning B.W."/>
            <person name="Salamov A.A."/>
            <person name="Wang Y."/>
            <person name="Zhang L."/>
            <person name="Carpita N.C."/>
            <person name="Freeling M."/>
            <person name="Gingle A.R."/>
            <person name="Hash C.T."/>
            <person name="Keller B."/>
            <person name="Klein P."/>
            <person name="Kresovich S."/>
            <person name="McCann M.C."/>
            <person name="Ming R."/>
            <person name="Peterson D.G."/>
            <person name="Mehboob-ur-Rahman"/>
            <person name="Ware D."/>
            <person name="Westhoff P."/>
            <person name="Mayer K.F."/>
            <person name="Messing J."/>
            <person name="Rokhsar D.S."/>
        </authorList>
    </citation>
    <scope>NUCLEOTIDE SEQUENCE [LARGE SCALE GENOMIC DNA]</scope>
    <source>
        <strain evidence="2">cv. BTx623</strain>
    </source>
</reference>
<proteinExistence type="predicted"/>
<gene>
    <name evidence="1" type="ORF">SORBI_3010G100650</name>
</gene>
<protein>
    <submittedName>
        <fullName evidence="1">Uncharacterized protein</fullName>
    </submittedName>
</protein>
<organism evidence="1 2">
    <name type="scientific">Sorghum bicolor</name>
    <name type="common">Sorghum</name>
    <name type="synonym">Sorghum vulgare</name>
    <dbReference type="NCBI Taxonomy" id="4558"/>
    <lineage>
        <taxon>Eukaryota</taxon>
        <taxon>Viridiplantae</taxon>
        <taxon>Streptophyta</taxon>
        <taxon>Embryophyta</taxon>
        <taxon>Tracheophyta</taxon>
        <taxon>Spermatophyta</taxon>
        <taxon>Magnoliopsida</taxon>
        <taxon>Liliopsida</taxon>
        <taxon>Poales</taxon>
        <taxon>Poaceae</taxon>
        <taxon>PACMAD clade</taxon>
        <taxon>Panicoideae</taxon>
        <taxon>Andropogonodae</taxon>
        <taxon>Andropogoneae</taxon>
        <taxon>Sorghinae</taxon>
        <taxon>Sorghum</taxon>
    </lineage>
</organism>
<dbReference type="InParanoid" id="A0A1W0VS99"/>
<evidence type="ECO:0000313" key="1">
    <source>
        <dbReference type="EMBL" id="OQU76158.1"/>
    </source>
</evidence>
<dbReference type="Proteomes" id="UP000000768">
    <property type="component" value="Chromosome 10"/>
</dbReference>
<sequence>MHLLFCCPPSCRCRTPAFLCCLPSSQPNSLMTFSISCETASSTYNTPMQVYLCMR</sequence>
<dbReference type="Gramene" id="OQU76158">
    <property type="protein sequence ID" value="OQU76158"/>
    <property type="gene ID" value="SORBI_3010G100650"/>
</dbReference>
<accession>A0A1W0VS99</accession>
<name>A0A1W0VS99_SORBI</name>